<evidence type="ECO:0000256" key="4">
    <source>
        <dbReference type="ARBA" id="ARBA00022989"/>
    </source>
</evidence>
<feature type="transmembrane region" description="Helical" evidence="6">
    <location>
        <begin position="213"/>
        <end position="234"/>
    </location>
</feature>
<comment type="caution">
    <text evidence="8">The sequence shown here is derived from an EMBL/GenBank/DDBJ whole genome shotgun (WGS) entry which is preliminary data.</text>
</comment>
<evidence type="ECO:0000256" key="1">
    <source>
        <dbReference type="ARBA" id="ARBA00004141"/>
    </source>
</evidence>
<dbReference type="EMBL" id="JAWXYG010000010">
    <property type="protein sequence ID" value="KAK4261283.1"/>
    <property type="molecule type" value="Genomic_DNA"/>
</dbReference>
<evidence type="ECO:0000313" key="8">
    <source>
        <dbReference type="EMBL" id="KAK4261283.1"/>
    </source>
</evidence>
<feature type="transmembrane region" description="Helical" evidence="6">
    <location>
        <begin position="69"/>
        <end position="91"/>
    </location>
</feature>
<dbReference type="InterPro" id="IPR000620">
    <property type="entry name" value="EamA_dom"/>
</dbReference>
<feature type="transmembrane region" description="Helical" evidence="6">
    <location>
        <begin position="182"/>
        <end position="201"/>
    </location>
</feature>
<dbReference type="Proteomes" id="UP001293593">
    <property type="component" value="Unassembled WGS sequence"/>
</dbReference>
<feature type="transmembrane region" description="Helical" evidence="6">
    <location>
        <begin position="97"/>
        <end position="119"/>
    </location>
</feature>
<evidence type="ECO:0000256" key="3">
    <source>
        <dbReference type="ARBA" id="ARBA00022692"/>
    </source>
</evidence>
<name>A0AAE1J3C4_9FABA</name>
<feature type="domain" description="EamA" evidence="7">
    <location>
        <begin position="185"/>
        <end position="323"/>
    </location>
</feature>
<evidence type="ECO:0000256" key="2">
    <source>
        <dbReference type="ARBA" id="ARBA00007635"/>
    </source>
</evidence>
<evidence type="ECO:0000256" key="5">
    <source>
        <dbReference type="ARBA" id="ARBA00023136"/>
    </source>
</evidence>
<feature type="domain" description="EamA" evidence="7">
    <location>
        <begin position="8"/>
        <end position="147"/>
    </location>
</feature>
<dbReference type="AlphaFoldDB" id="A0AAE1J3C4"/>
<feature type="transmembrane region" description="Helical" evidence="6">
    <location>
        <begin position="36"/>
        <end position="57"/>
    </location>
</feature>
<keyword evidence="3 6" id="KW-0812">Transmembrane</keyword>
<reference evidence="8" key="1">
    <citation type="submission" date="2023-10" db="EMBL/GenBank/DDBJ databases">
        <title>Chromosome-level genome of the transformable northern wattle, Acacia crassicarpa.</title>
        <authorList>
            <person name="Massaro I."/>
            <person name="Sinha N.R."/>
            <person name="Poethig S."/>
            <person name="Leichty A.R."/>
        </authorList>
    </citation>
    <scope>NUCLEOTIDE SEQUENCE</scope>
    <source>
        <strain evidence="8">Acra3RX</strain>
        <tissue evidence="8">Leaf</tissue>
    </source>
</reference>
<evidence type="ECO:0000256" key="6">
    <source>
        <dbReference type="RuleBase" id="RU363077"/>
    </source>
</evidence>
<feature type="transmembrane region" description="Helical" evidence="6">
    <location>
        <begin position="279"/>
        <end position="300"/>
    </location>
</feature>
<dbReference type="InterPro" id="IPR037185">
    <property type="entry name" value="EmrE-like"/>
</dbReference>
<keyword evidence="9" id="KW-1185">Reference proteome</keyword>
<dbReference type="SUPFAM" id="SSF103481">
    <property type="entry name" value="Multidrug resistance efflux transporter EmrE"/>
    <property type="match status" value="2"/>
</dbReference>
<dbReference type="GO" id="GO:0016020">
    <property type="term" value="C:membrane"/>
    <property type="evidence" value="ECO:0007669"/>
    <property type="project" value="UniProtKB-SubCell"/>
</dbReference>
<proteinExistence type="inferred from homology"/>
<keyword evidence="5 6" id="KW-0472">Membrane</keyword>
<feature type="transmembrane region" description="Helical" evidence="6">
    <location>
        <begin position="131"/>
        <end position="151"/>
    </location>
</feature>
<accession>A0AAE1J3C4</accession>
<sequence>MEDIKVTVLLVAGQAFEAGLNTLIKAATDKGMSDYVFVVYSNAISLSLLLPFSFLYYRKRSSPSITTSIICKIFLLGFLSCAAQTLIYTGIGYSSPVLASVMLDLSPVFTFLLAIIFRYEKLEVRQVSSHAKCIGTLLSITGALMVTLYRAGPNSGRGNSKVEGDDEAIRTMGGSYVSQDEWILGGILLSIGSFCVSLAYNIKTWIMKEYPEVVMTATISCSFVVILSSIVALVAERNKTQAWILRPDMELAAILYSGLIVVTMRSLTLIWACGKKGPVYVAMFTPLGMVVALVMGLSFLGESLTLGSVIGGVVISIGFYGVLWGQAQQEKMALERKVICSLVSSSSSSNAEPFLQNQSA</sequence>
<keyword evidence="4 6" id="KW-1133">Transmembrane helix</keyword>
<gene>
    <name evidence="8" type="ORF">QN277_004305</name>
</gene>
<evidence type="ECO:0000259" key="7">
    <source>
        <dbReference type="Pfam" id="PF00892"/>
    </source>
</evidence>
<organism evidence="8 9">
    <name type="scientific">Acacia crassicarpa</name>
    <name type="common">northern wattle</name>
    <dbReference type="NCBI Taxonomy" id="499986"/>
    <lineage>
        <taxon>Eukaryota</taxon>
        <taxon>Viridiplantae</taxon>
        <taxon>Streptophyta</taxon>
        <taxon>Embryophyta</taxon>
        <taxon>Tracheophyta</taxon>
        <taxon>Spermatophyta</taxon>
        <taxon>Magnoliopsida</taxon>
        <taxon>eudicotyledons</taxon>
        <taxon>Gunneridae</taxon>
        <taxon>Pentapetalae</taxon>
        <taxon>rosids</taxon>
        <taxon>fabids</taxon>
        <taxon>Fabales</taxon>
        <taxon>Fabaceae</taxon>
        <taxon>Caesalpinioideae</taxon>
        <taxon>mimosoid clade</taxon>
        <taxon>Acacieae</taxon>
        <taxon>Acacia</taxon>
    </lineage>
</organism>
<dbReference type="GO" id="GO:0022857">
    <property type="term" value="F:transmembrane transporter activity"/>
    <property type="evidence" value="ECO:0007669"/>
    <property type="project" value="InterPro"/>
</dbReference>
<dbReference type="PANTHER" id="PTHR31218">
    <property type="entry name" value="WAT1-RELATED PROTEIN"/>
    <property type="match status" value="1"/>
</dbReference>
<comment type="similarity">
    <text evidence="2 6">Belongs to the drug/metabolite transporter (DMT) superfamily. Plant drug/metabolite exporter (P-DME) (TC 2.A.7.4) family.</text>
</comment>
<feature type="transmembrane region" description="Helical" evidence="6">
    <location>
        <begin position="254"/>
        <end position="272"/>
    </location>
</feature>
<comment type="subcellular location">
    <subcellularLocation>
        <location evidence="1 6">Membrane</location>
        <topology evidence="1 6">Multi-pass membrane protein</topology>
    </subcellularLocation>
</comment>
<feature type="transmembrane region" description="Helical" evidence="6">
    <location>
        <begin position="306"/>
        <end position="327"/>
    </location>
</feature>
<dbReference type="InterPro" id="IPR030184">
    <property type="entry name" value="WAT1-related"/>
</dbReference>
<evidence type="ECO:0000313" key="9">
    <source>
        <dbReference type="Proteomes" id="UP001293593"/>
    </source>
</evidence>
<dbReference type="Pfam" id="PF00892">
    <property type="entry name" value="EamA"/>
    <property type="match status" value="2"/>
</dbReference>
<protein>
    <recommendedName>
        <fullName evidence="6">WAT1-related protein</fullName>
    </recommendedName>
</protein>